<keyword evidence="2" id="KW-0732">Signal</keyword>
<evidence type="ECO:0000256" key="1">
    <source>
        <dbReference type="SAM" id="MobiDB-lite"/>
    </source>
</evidence>
<evidence type="ECO:0000313" key="3">
    <source>
        <dbReference type="EMBL" id="CEO97226.1"/>
    </source>
</evidence>
<organism evidence="3 5">
    <name type="scientific">Plasmodiophora brassicae</name>
    <name type="common">Clubroot disease agent</name>
    <dbReference type="NCBI Taxonomy" id="37360"/>
    <lineage>
        <taxon>Eukaryota</taxon>
        <taxon>Sar</taxon>
        <taxon>Rhizaria</taxon>
        <taxon>Endomyxa</taxon>
        <taxon>Phytomyxea</taxon>
        <taxon>Plasmodiophorida</taxon>
        <taxon>Plasmodiophoridae</taxon>
        <taxon>Plasmodiophora</taxon>
    </lineage>
</organism>
<gene>
    <name evidence="3" type="ORF">PBRA_000571</name>
    <name evidence="4" type="ORF">PLBR_LOCUS4751</name>
</gene>
<dbReference type="PANTHER" id="PTHR47186">
    <property type="entry name" value="LEUCINE-RICH REPEAT-CONTAINING PROTEIN 57"/>
    <property type="match status" value="1"/>
</dbReference>
<feature type="chain" id="PRO_5035990713" evidence="2">
    <location>
        <begin position="23"/>
        <end position="266"/>
    </location>
</feature>
<evidence type="ECO:0000313" key="4">
    <source>
        <dbReference type="EMBL" id="SPQ97536.1"/>
    </source>
</evidence>
<evidence type="ECO:0000313" key="5">
    <source>
        <dbReference type="Proteomes" id="UP000039324"/>
    </source>
</evidence>
<dbReference type="AlphaFoldDB" id="A0A0G4IQ00"/>
<accession>A0A0G4IQ00</accession>
<keyword evidence="4" id="KW-0496">Mitochondrion</keyword>
<dbReference type="Gene3D" id="3.80.10.10">
    <property type="entry name" value="Ribonuclease Inhibitor"/>
    <property type="match status" value="1"/>
</dbReference>
<proteinExistence type="predicted"/>
<evidence type="ECO:0000256" key="2">
    <source>
        <dbReference type="SAM" id="SignalP"/>
    </source>
</evidence>
<feature type="signal peptide" evidence="2">
    <location>
        <begin position="1"/>
        <end position="22"/>
    </location>
</feature>
<keyword evidence="5" id="KW-1185">Reference proteome</keyword>
<protein>
    <submittedName>
        <fullName evidence="3">Uncharacterized protein</fullName>
    </submittedName>
</protein>
<feature type="compositionally biased region" description="Polar residues" evidence="1">
    <location>
        <begin position="164"/>
        <end position="176"/>
    </location>
</feature>
<geneLocation type="mitochondrion" evidence="4"/>
<evidence type="ECO:0000313" key="6">
    <source>
        <dbReference type="Proteomes" id="UP000290189"/>
    </source>
</evidence>
<dbReference type="EMBL" id="OVEO01000008">
    <property type="protein sequence ID" value="SPQ97536.1"/>
    <property type="molecule type" value="Genomic_DNA"/>
</dbReference>
<name>A0A0G4IQ00_PLABS</name>
<dbReference type="SUPFAM" id="SSF52058">
    <property type="entry name" value="L domain-like"/>
    <property type="match status" value="1"/>
</dbReference>
<sequence length="266" mass="29225">MRPSSTTVLFLACTAVVFNAHAEHKTFRPDDDVNRYLLAKGRNLTSVQVTTQVQFDDLIRFLTFAGASRHALKAIKASGPGITQLPYEIGRITSLNSLDISNTEIAVLPNEVGLLDALTSLDISGTLITHLPRQIVYLTALRHFKCDPAVRNVPIHLAMLNRPESASNGTRSSTGNAHEHALSSRGESASWPASADTKSVQCNEHKTYTITRDGLDGLLRFTIERTAVFQSGTIYCIQQTIARMRYRIGKVESRMSALGMRPADCL</sequence>
<reference evidence="4 6" key="2">
    <citation type="submission" date="2018-03" db="EMBL/GenBank/DDBJ databases">
        <authorList>
            <person name="Fogelqvist J."/>
        </authorList>
    </citation>
    <scope>NUCLEOTIDE SEQUENCE [LARGE SCALE GENOMIC DNA]</scope>
</reference>
<dbReference type="InterPro" id="IPR032675">
    <property type="entry name" value="LRR_dom_sf"/>
</dbReference>
<dbReference type="OrthoDB" id="2021138at2759"/>
<dbReference type="STRING" id="37360.A0A0G4IQ00"/>
<dbReference type="EMBL" id="CDSF01000079">
    <property type="protein sequence ID" value="CEO97226.1"/>
    <property type="molecule type" value="Genomic_DNA"/>
</dbReference>
<feature type="region of interest" description="Disordered" evidence="1">
    <location>
        <begin position="164"/>
        <end position="198"/>
    </location>
</feature>
<reference evidence="3 5" key="1">
    <citation type="submission" date="2015-02" db="EMBL/GenBank/DDBJ databases">
        <authorList>
            <person name="Chooi Y.-H."/>
        </authorList>
    </citation>
    <scope>NUCLEOTIDE SEQUENCE [LARGE SCALE GENOMIC DNA]</scope>
    <source>
        <strain evidence="3">E3</strain>
    </source>
</reference>
<dbReference type="Proteomes" id="UP000039324">
    <property type="component" value="Unassembled WGS sequence"/>
</dbReference>
<dbReference type="Proteomes" id="UP000290189">
    <property type="component" value="Unassembled WGS sequence"/>
</dbReference>